<organism evidence="7 8">
    <name type="scientific">Caenorhabditis nigoni</name>
    <dbReference type="NCBI Taxonomy" id="1611254"/>
    <lineage>
        <taxon>Eukaryota</taxon>
        <taxon>Metazoa</taxon>
        <taxon>Ecdysozoa</taxon>
        <taxon>Nematoda</taxon>
        <taxon>Chromadorea</taxon>
        <taxon>Rhabditida</taxon>
        <taxon>Rhabditina</taxon>
        <taxon>Rhabditomorpha</taxon>
        <taxon>Rhabditoidea</taxon>
        <taxon>Rhabditidae</taxon>
        <taxon>Peloderinae</taxon>
        <taxon>Caenorhabditis</taxon>
    </lineage>
</organism>
<protein>
    <recommendedName>
        <fullName evidence="6">Serpentine receptor class gamma</fullName>
    </recommendedName>
</protein>
<dbReference type="AlphaFoldDB" id="A0A2G5TEZ3"/>
<dbReference type="Gene3D" id="1.20.1070.10">
    <property type="entry name" value="Rhodopsin 7-helix transmembrane proteins"/>
    <property type="match status" value="1"/>
</dbReference>
<evidence type="ECO:0000256" key="5">
    <source>
        <dbReference type="ARBA" id="ARBA00023136"/>
    </source>
</evidence>
<evidence type="ECO:0000313" key="7">
    <source>
        <dbReference type="EMBL" id="PIC25819.1"/>
    </source>
</evidence>
<dbReference type="GO" id="GO:0016020">
    <property type="term" value="C:membrane"/>
    <property type="evidence" value="ECO:0007669"/>
    <property type="project" value="UniProtKB-SubCell"/>
</dbReference>
<dbReference type="EMBL" id="PDUG01000005">
    <property type="protein sequence ID" value="PIC25819.1"/>
    <property type="molecule type" value="Genomic_DNA"/>
</dbReference>
<accession>A0A2G5TEZ3</accession>
<evidence type="ECO:0000256" key="2">
    <source>
        <dbReference type="ARBA" id="ARBA00005692"/>
    </source>
</evidence>
<dbReference type="InterPro" id="IPR000609">
    <property type="entry name" value="7TM_GPCR_serpentine_rcpt_Srg"/>
</dbReference>
<dbReference type="InterPro" id="IPR051119">
    <property type="entry name" value="Nematode_SR-like"/>
</dbReference>
<dbReference type="CDD" id="cd00637">
    <property type="entry name" value="7tm_classA_rhodopsin-like"/>
    <property type="match status" value="1"/>
</dbReference>
<dbReference type="PANTHER" id="PTHR31627:SF36">
    <property type="entry name" value="SERPENTINE RECEPTOR CLASS GAMMA"/>
    <property type="match status" value="1"/>
</dbReference>
<comment type="similarity">
    <text evidence="2 6">Belongs to the nematode receptor-like protein srg family.</text>
</comment>
<reference evidence="8" key="1">
    <citation type="submission" date="2017-10" db="EMBL/GenBank/DDBJ databases">
        <title>Rapid genome shrinkage in a self-fertile nematode reveals novel sperm competition proteins.</title>
        <authorList>
            <person name="Yin D."/>
            <person name="Schwarz E.M."/>
            <person name="Thomas C.G."/>
            <person name="Felde R.L."/>
            <person name="Korf I.F."/>
            <person name="Cutter A.D."/>
            <person name="Schartner C.M."/>
            <person name="Ralston E.J."/>
            <person name="Meyer B.J."/>
            <person name="Haag E.S."/>
        </authorList>
    </citation>
    <scope>NUCLEOTIDE SEQUENCE [LARGE SCALE GENOMIC DNA]</scope>
    <source>
        <strain evidence="8">JU1422</strain>
    </source>
</reference>
<name>A0A2G5TEZ3_9PELO</name>
<feature type="transmembrane region" description="Helical" evidence="6">
    <location>
        <begin position="241"/>
        <end position="262"/>
    </location>
</feature>
<dbReference type="Pfam" id="PF02118">
    <property type="entry name" value="Srg"/>
    <property type="match status" value="1"/>
</dbReference>
<comment type="caution">
    <text evidence="6">Lacks conserved residue(s) required for the propagation of feature annotation.</text>
</comment>
<dbReference type="PANTHER" id="PTHR31627">
    <property type="entry name" value="SERPENTINE RECEPTOR CLASS GAMMA-RELATED"/>
    <property type="match status" value="1"/>
</dbReference>
<dbReference type="GO" id="GO:0004888">
    <property type="term" value="F:transmembrane signaling receptor activity"/>
    <property type="evidence" value="ECO:0007669"/>
    <property type="project" value="InterPro"/>
</dbReference>
<gene>
    <name evidence="7" type="primary">Cnig_chr_V.g18603</name>
    <name evidence="7" type="ORF">B9Z55_018603</name>
</gene>
<proteinExistence type="inferred from homology"/>
<evidence type="ECO:0000256" key="3">
    <source>
        <dbReference type="ARBA" id="ARBA00022692"/>
    </source>
</evidence>
<feature type="transmembrane region" description="Helical" evidence="6">
    <location>
        <begin position="277"/>
        <end position="300"/>
    </location>
</feature>
<keyword evidence="3 6" id="KW-0812">Transmembrane</keyword>
<evidence type="ECO:0000256" key="1">
    <source>
        <dbReference type="ARBA" id="ARBA00004141"/>
    </source>
</evidence>
<evidence type="ECO:0000256" key="4">
    <source>
        <dbReference type="ARBA" id="ARBA00022989"/>
    </source>
</evidence>
<dbReference type="Proteomes" id="UP000230233">
    <property type="component" value="Chromosome V"/>
</dbReference>
<comment type="subcellular location">
    <subcellularLocation>
        <location evidence="1">Membrane</location>
        <topology evidence="1">Multi-pass membrane protein</topology>
    </subcellularLocation>
</comment>
<keyword evidence="5 6" id="KW-0472">Membrane</keyword>
<feature type="transmembrane region" description="Helical" evidence="6">
    <location>
        <begin position="157"/>
        <end position="180"/>
    </location>
</feature>
<feature type="transmembrane region" description="Helical" evidence="6">
    <location>
        <begin position="30"/>
        <end position="49"/>
    </location>
</feature>
<feature type="transmembrane region" description="Helical" evidence="6">
    <location>
        <begin position="200"/>
        <end position="220"/>
    </location>
</feature>
<evidence type="ECO:0000313" key="8">
    <source>
        <dbReference type="Proteomes" id="UP000230233"/>
    </source>
</evidence>
<dbReference type="GO" id="GO:0007606">
    <property type="term" value="P:sensory perception of chemical stimulus"/>
    <property type="evidence" value="ECO:0007669"/>
    <property type="project" value="UniProtKB-UniRule"/>
</dbReference>
<sequence length="347" mass="39201">MSDPKTVSEVLRQNIQCYSGEPDEIQYVKFAIQLSYLLPFGLLYISFLIKIARKKKDRDLFEDSFFSLQLADGIITLFFLVSDTVFIRLTSYVRPVCEIFVSLLKDPSYILTPYLTLHQYVQLAKMLSTVAMSLNRYTSIVNPVHHKTFWTQHCTKILIAVFTIPLLFVWPVAIGTTSFTPFGGTAIINYERVVPWARTTYVRLIVAVPSFCFTLYSSIVTSSKLRKLGGHMKKVEFSMNMATLFTACGFILVVAVQIAYLADSASNWVENMWLTKIILAATQVSYDFYMLSGPVVLLILDKRMRSSIICCSRKSRKLARKSGSKNTTTVVAVQPLPTITNHSGHSS</sequence>
<comment type="caution">
    <text evidence="7">The sequence shown here is derived from an EMBL/GenBank/DDBJ whole genome shotgun (WGS) entry which is preliminary data.</text>
</comment>
<keyword evidence="8" id="KW-1185">Reference proteome</keyword>
<dbReference type="OrthoDB" id="5832848at2759"/>
<dbReference type="PRINTS" id="PR00698">
    <property type="entry name" value="TMPROTEINSRG"/>
</dbReference>
<dbReference type="SUPFAM" id="SSF81321">
    <property type="entry name" value="Family A G protein-coupled receptor-like"/>
    <property type="match status" value="1"/>
</dbReference>
<evidence type="ECO:0000256" key="6">
    <source>
        <dbReference type="RuleBase" id="RU280813"/>
    </source>
</evidence>
<keyword evidence="4 6" id="KW-1133">Transmembrane helix</keyword>